<dbReference type="PANTHER" id="PTHR19957">
    <property type="entry name" value="SYNTAXIN"/>
    <property type="match status" value="1"/>
</dbReference>
<dbReference type="GO" id="GO:0005484">
    <property type="term" value="F:SNAP receptor activity"/>
    <property type="evidence" value="ECO:0007669"/>
    <property type="project" value="InterPro"/>
</dbReference>
<proteinExistence type="inferred from homology"/>
<evidence type="ECO:0000256" key="5">
    <source>
        <dbReference type="ARBA" id="ARBA00023136"/>
    </source>
</evidence>
<organism evidence="8 9">
    <name type="scientific">Stylonychia lemnae</name>
    <name type="common">Ciliate</name>
    <dbReference type="NCBI Taxonomy" id="5949"/>
    <lineage>
        <taxon>Eukaryota</taxon>
        <taxon>Sar</taxon>
        <taxon>Alveolata</taxon>
        <taxon>Ciliophora</taxon>
        <taxon>Intramacronucleata</taxon>
        <taxon>Spirotrichea</taxon>
        <taxon>Stichotrichia</taxon>
        <taxon>Sporadotrichida</taxon>
        <taxon>Oxytrichidae</taxon>
        <taxon>Stylonychinae</taxon>
        <taxon>Stylonychia</taxon>
    </lineage>
</organism>
<dbReference type="FunCoup" id="A0A078AEP1">
    <property type="interactions" value="10"/>
</dbReference>
<accession>A0A078AEP1</accession>
<dbReference type="PROSITE" id="PS00914">
    <property type="entry name" value="SYNTAXIN"/>
    <property type="match status" value="1"/>
</dbReference>
<comment type="similarity">
    <text evidence="2">Belongs to the syntaxin family.</text>
</comment>
<evidence type="ECO:0000256" key="6">
    <source>
        <dbReference type="SAM" id="Phobius"/>
    </source>
</evidence>
<dbReference type="GO" id="GO:0000149">
    <property type="term" value="F:SNARE binding"/>
    <property type="evidence" value="ECO:0007669"/>
    <property type="project" value="TreeGrafter"/>
</dbReference>
<keyword evidence="4 6" id="KW-1133">Transmembrane helix</keyword>
<evidence type="ECO:0000313" key="9">
    <source>
        <dbReference type="Proteomes" id="UP000039865"/>
    </source>
</evidence>
<keyword evidence="5 6" id="KW-0472">Membrane</keyword>
<dbReference type="Gene3D" id="1.20.58.70">
    <property type="match status" value="1"/>
</dbReference>
<dbReference type="Gene3D" id="1.20.5.110">
    <property type="match status" value="1"/>
</dbReference>
<evidence type="ECO:0000256" key="1">
    <source>
        <dbReference type="ARBA" id="ARBA00004211"/>
    </source>
</evidence>
<dbReference type="PANTHER" id="PTHR19957:SF307">
    <property type="entry name" value="PROTEIN SSO1-RELATED"/>
    <property type="match status" value="1"/>
</dbReference>
<keyword evidence="3 6" id="KW-0812">Transmembrane</keyword>
<sequence length="300" mass="35032">MLDRLEEFRKLAQKEGISLNLNESLIADEENNDRELINDFLVYVKEVQKLIVSMGKKNIELKEIADQQINDNKQSNQQMKTDQINEIVQVNTKSQKKVKELLDVMSADIQESDKNYPDEPETRVKKTVHRTLTSKFRDVLRQSQQIQTEYKNAMQSKIKRQLRFAKADATEEELEQLARDPEAAQKLIREKVIGTAHRKVLNTVDDIQNKYRDILRLEQSVEELFQMFQELATLIQAQGEMLDNIEANLQDANDYMEKAEVHLQKAKKWHEKARTKMCCIMICMLVVMCVLLFGIFKVQG</sequence>
<dbReference type="GO" id="GO:0048278">
    <property type="term" value="P:vesicle docking"/>
    <property type="evidence" value="ECO:0007669"/>
    <property type="project" value="TreeGrafter"/>
</dbReference>
<dbReference type="Pfam" id="PF05739">
    <property type="entry name" value="SNARE"/>
    <property type="match status" value="1"/>
</dbReference>
<keyword evidence="9" id="KW-1185">Reference proteome</keyword>
<reference evidence="8 9" key="1">
    <citation type="submission" date="2014-06" db="EMBL/GenBank/DDBJ databases">
        <authorList>
            <person name="Swart Estienne"/>
        </authorList>
    </citation>
    <scope>NUCLEOTIDE SEQUENCE [LARGE SCALE GENOMIC DNA]</scope>
    <source>
        <strain evidence="8 9">130c</strain>
    </source>
</reference>
<evidence type="ECO:0000259" key="7">
    <source>
        <dbReference type="PROSITE" id="PS50192"/>
    </source>
</evidence>
<dbReference type="GO" id="GO:0031201">
    <property type="term" value="C:SNARE complex"/>
    <property type="evidence" value="ECO:0007669"/>
    <property type="project" value="TreeGrafter"/>
</dbReference>
<dbReference type="Pfam" id="PF00804">
    <property type="entry name" value="Syntaxin"/>
    <property type="match status" value="1"/>
</dbReference>
<dbReference type="GO" id="GO:0012505">
    <property type="term" value="C:endomembrane system"/>
    <property type="evidence" value="ECO:0007669"/>
    <property type="project" value="TreeGrafter"/>
</dbReference>
<gene>
    <name evidence="8" type="primary">Contig6824.g7291</name>
    <name evidence="8" type="ORF">STYLEM_9693</name>
</gene>
<dbReference type="GO" id="GO:0005886">
    <property type="term" value="C:plasma membrane"/>
    <property type="evidence" value="ECO:0007669"/>
    <property type="project" value="TreeGrafter"/>
</dbReference>
<dbReference type="GO" id="GO:0006887">
    <property type="term" value="P:exocytosis"/>
    <property type="evidence" value="ECO:0007669"/>
    <property type="project" value="TreeGrafter"/>
</dbReference>
<dbReference type="GO" id="GO:0006886">
    <property type="term" value="P:intracellular protein transport"/>
    <property type="evidence" value="ECO:0007669"/>
    <property type="project" value="InterPro"/>
</dbReference>
<dbReference type="EMBL" id="CCKQ01009222">
    <property type="protein sequence ID" value="CDW80690.1"/>
    <property type="molecule type" value="Genomic_DNA"/>
</dbReference>
<dbReference type="InterPro" id="IPR000727">
    <property type="entry name" value="T_SNARE_dom"/>
</dbReference>
<evidence type="ECO:0000313" key="8">
    <source>
        <dbReference type="EMBL" id="CDW80690.1"/>
    </source>
</evidence>
<dbReference type="InterPro" id="IPR006012">
    <property type="entry name" value="Syntaxin/epimorphin_CS"/>
</dbReference>
<comment type="subcellular location">
    <subcellularLocation>
        <location evidence="1">Membrane</location>
        <topology evidence="1">Single-pass type IV membrane protein</topology>
    </subcellularLocation>
</comment>
<dbReference type="InterPro" id="IPR010989">
    <property type="entry name" value="SNARE"/>
</dbReference>
<dbReference type="Proteomes" id="UP000039865">
    <property type="component" value="Unassembled WGS sequence"/>
</dbReference>
<dbReference type="InterPro" id="IPR006011">
    <property type="entry name" value="Syntaxin_N"/>
</dbReference>
<dbReference type="OrthoDB" id="10255013at2759"/>
<dbReference type="SMART" id="SM00397">
    <property type="entry name" value="t_SNARE"/>
    <property type="match status" value="1"/>
</dbReference>
<name>A0A078AEP1_STYLE</name>
<feature type="transmembrane region" description="Helical" evidence="6">
    <location>
        <begin position="277"/>
        <end position="296"/>
    </location>
</feature>
<evidence type="ECO:0000256" key="2">
    <source>
        <dbReference type="ARBA" id="ARBA00009063"/>
    </source>
</evidence>
<dbReference type="AlphaFoldDB" id="A0A078AEP1"/>
<protein>
    <submittedName>
        <fullName evidence="8">Snare domain containing protein</fullName>
    </submittedName>
</protein>
<dbReference type="InParanoid" id="A0A078AEP1"/>
<dbReference type="SUPFAM" id="SSF47661">
    <property type="entry name" value="t-snare proteins"/>
    <property type="match status" value="1"/>
</dbReference>
<dbReference type="CDD" id="cd15848">
    <property type="entry name" value="SNARE_syntaxin1-like"/>
    <property type="match status" value="1"/>
</dbReference>
<dbReference type="OMA" id="VWRRYEI"/>
<evidence type="ECO:0000256" key="3">
    <source>
        <dbReference type="ARBA" id="ARBA00022692"/>
    </source>
</evidence>
<dbReference type="InterPro" id="IPR045242">
    <property type="entry name" value="Syntaxin"/>
</dbReference>
<dbReference type="GO" id="GO:0006906">
    <property type="term" value="P:vesicle fusion"/>
    <property type="evidence" value="ECO:0007669"/>
    <property type="project" value="TreeGrafter"/>
</dbReference>
<feature type="domain" description="T-SNARE coiled-coil homology" evidence="7">
    <location>
        <begin position="204"/>
        <end position="266"/>
    </location>
</feature>
<dbReference type="PROSITE" id="PS50192">
    <property type="entry name" value="T_SNARE"/>
    <property type="match status" value="1"/>
</dbReference>
<evidence type="ECO:0000256" key="4">
    <source>
        <dbReference type="ARBA" id="ARBA00022989"/>
    </source>
</evidence>